<keyword evidence="11" id="KW-1185">Reference proteome</keyword>
<dbReference type="EMBL" id="RPFZ01000001">
    <property type="protein sequence ID" value="RPF70917.1"/>
    <property type="molecule type" value="Genomic_DNA"/>
</dbReference>
<dbReference type="InterPro" id="IPR011527">
    <property type="entry name" value="ABC1_TM_dom"/>
</dbReference>
<accession>A0A3N5CQM8</accession>
<dbReference type="Proteomes" id="UP000275232">
    <property type="component" value="Unassembled WGS sequence"/>
</dbReference>
<dbReference type="GO" id="GO:0140359">
    <property type="term" value="F:ABC-type transporter activity"/>
    <property type="evidence" value="ECO:0007669"/>
    <property type="project" value="InterPro"/>
</dbReference>
<dbReference type="GO" id="GO:0005524">
    <property type="term" value="F:ATP binding"/>
    <property type="evidence" value="ECO:0007669"/>
    <property type="project" value="UniProtKB-KW"/>
</dbReference>
<dbReference type="PANTHER" id="PTHR24221">
    <property type="entry name" value="ATP-BINDING CASSETTE SUB-FAMILY B"/>
    <property type="match status" value="1"/>
</dbReference>
<dbReference type="GO" id="GO:0016887">
    <property type="term" value="F:ATP hydrolysis activity"/>
    <property type="evidence" value="ECO:0007669"/>
    <property type="project" value="InterPro"/>
</dbReference>
<feature type="domain" description="ABC transporter" evidence="8">
    <location>
        <begin position="370"/>
        <end position="598"/>
    </location>
</feature>
<dbReference type="Gene3D" id="1.20.1560.10">
    <property type="entry name" value="ABC transporter type 1, transmembrane domain"/>
    <property type="match status" value="1"/>
</dbReference>
<sequence>MPAEPISGTRAIGGFRDLLGAIVAFAGPNLPGTLTVVALGALLDGFGIVMLLPVVETVFAQGDGEQTGLTADLTAWLTVHGIDTVLEQLAAMGAVFLLLVAIRSAVLLKRDVVLMEVSQGFTDHVRRDFFALLADAQWPVIKSYRKADLLNQMTTNIGRLGQTMSILSKGLVTLALGIACLAAGFVVSTALGIMLVAFTLAGLGSAVVWSRRSRALGSRLTRANRGIMHETTLFLDGLKAAKAARAEEELARRFAARIAESREVQVSFVRQQSRLRNAIQFIAALAALMVLLLGFAVFDLSGGELLVMAAIVMRLSPSLVTTFGGMQQIAHALPAFSSIREMEANLLAARELAQDNEKAAVSSFPQDAPLTLRNCQVVAPGGAVLIRAEAISIPSGSLVHIGGPSGAGKSTLVELIAGLQLPATGRVMRGDIALGESTRAAWQRHIAFAPQEPFLFDGTVRENLLWPQLDRAARIPDTVIRQALDQSHAAAIVDGLPEGLDEPLLDGGARLSGGERQRLCLARALLRPGNLLVLDEATSAMDPALERAVVSSLKADAARRTIIMVSHSQNARDLADIRIAVAGGVAEIVSFDHRSAAG</sequence>
<keyword evidence="4 10" id="KW-0067">ATP-binding</keyword>
<keyword evidence="3" id="KW-0547">Nucleotide-binding</keyword>
<name>A0A3N5CQM8_9SPHN</name>
<dbReference type="CDD" id="cd03228">
    <property type="entry name" value="ABCC_MRP_Like"/>
    <property type="match status" value="1"/>
</dbReference>
<dbReference type="Pfam" id="PF00664">
    <property type="entry name" value="ABC_membrane"/>
    <property type="match status" value="1"/>
</dbReference>
<feature type="transmembrane region" description="Helical" evidence="7">
    <location>
        <begin position="191"/>
        <end position="209"/>
    </location>
</feature>
<dbReference type="InterPro" id="IPR036640">
    <property type="entry name" value="ABC1_TM_sf"/>
</dbReference>
<protein>
    <submittedName>
        <fullName evidence="10">ABC transporter ATP-binding protein</fullName>
    </submittedName>
</protein>
<evidence type="ECO:0000256" key="3">
    <source>
        <dbReference type="ARBA" id="ARBA00022741"/>
    </source>
</evidence>
<dbReference type="SUPFAM" id="SSF52540">
    <property type="entry name" value="P-loop containing nucleoside triphosphate hydrolases"/>
    <property type="match status" value="1"/>
</dbReference>
<organism evidence="10 11">
    <name type="scientific">Aurantiacibacter spongiae</name>
    <dbReference type="NCBI Taxonomy" id="2488860"/>
    <lineage>
        <taxon>Bacteria</taxon>
        <taxon>Pseudomonadati</taxon>
        <taxon>Pseudomonadota</taxon>
        <taxon>Alphaproteobacteria</taxon>
        <taxon>Sphingomonadales</taxon>
        <taxon>Erythrobacteraceae</taxon>
        <taxon>Aurantiacibacter</taxon>
    </lineage>
</organism>
<dbReference type="SMART" id="SM00382">
    <property type="entry name" value="AAA"/>
    <property type="match status" value="1"/>
</dbReference>
<evidence type="ECO:0000256" key="6">
    <source>
        <dbReference type="ARBA" id="ARBA00023136"/>
    </source>
</evidence>
<dbReference type="PROSITE" id="PS50893">
    <property type="entry name" value="ABC_TRANSPORTER_2"/>
    <property type="match status" value="1"/>
</dbReference>
<evidence type="ECO:0000256" key="5">
    <source>
        <dbReference type="ARBA" id="ARBA00022989"/>
    </source>
</evidence>
<comment type="subcellular location">
    <subcellularLocation>
        <location evidence="1">Cell membrane</location>
        <topology evidence="1">Multi-pass membrane protein</topology>
    </subcellularLocation>
</comment>
<dbReference type="RefSeq" id="WP_123878857.1">
    <property type="nucleotide sequence ID" value="NZ_RPFZ01000001.1"/>
</dbReference>
<dbReference type="PANTHER" id="PTHR24221:SF654">
    <property type="entry name" value="ATP-BINDING CASSETTE SUB-FAMILY B MEMBER 6"/>
    <property type="match status" value="1"/>
</dbReference>
<evidence type="ECO:0000259" key="9">
    <source>
        <dbReference type="PROSITE" id="PS50929"/>
    </source>
</evidence>
<evidence type="ECO:0000256" key="7">
    <source>
        <dbReference type="SAM" id="Phobius"/>
    </source>
</evidence>
<dbReference type="InterPro" id="IPR017871">
    <property type="entry name" value="ABC_transporter-like_CS"/>
</dbReference>
<dbReference type="InterPro" id="IPR003593">
    <property type="entry name" value="AAA+_ATPase"/>
</dbReference>
<keyword evidence="6 7" id="KW-0472">Membrane</keyword>
<dbReference type="PROSITE" id="PS00211">
    <property type="entry name" value="ABC_TRANSPORTER_1"/>
    <property type="match status" value="1"/>
</dbReference>
<evidence type="ECO:0000256" key="4">
    <source>
        <dbReference type="ARBA" id="ARBA00022840"/>
    </source>
</evidence>
<comment type="caution">
    <text evidence="10">The sequence shown here is derived from an EMBL/GenBank/DDBJ whole genome shotgun (WGS) entry which is preliminary data.</text>
</comment>
<dbReference type="InterPro" id="IPR003439">
    <property type="entry name" value="ABC_transporter-like_ATP-bd"/>
</dbReference>
<dbReference type="GO" id="GO:0034040">
    <property type="term" value="F:ATPase-coupled lipid transmembrane transporter activity"/>
    <property type="evidence" value="ECO:0007669"/>
    <property type="project" value="TreeGrafter"/>
</dbReference>
<dbReference type="OrthoDB" id="5288711at2"/>
<dbReference type="InterPro" id="IPR027417">
    <property type="entry name" value="P-loop_NTPase"/>
</dbReference>
<dbReference type="PROSITE" id="PS50929">
    <property type="entry name" value="ABC_TM1F"/>
    <property type="match status" value="1"/>
</dbReference>
<evidence type="ECO:0000313" key="11">
    <source>
        <dbReference type="Proteomes" id="UP000275232"/>
    </source>
</evidence>
<keyword evidence="2 7" id="KW-0812">Transmembrane</keyword>
<dbReference type="InterPro" id="IPR039421">
    <property type="entry name" value="Type_1_exporter"/>
</dbReference>
<feature type="domain" description="ABC transmembrane type-1" evidence="9">
    <location>
        <begin position="38"/>
        <end position="331"/>
    </location>
</feature>
<dbReference type="Gene3D" id="3.40.50.300">
    <property type="entry name" value="P-loop containing nucleotide triphosphate hydrolases"/>
    <property type="match status" value="1"/>
</dbReference>
<dbReference type="SUPFAM" id="SSF90123">
    <property type="entry name" value="ABC transporter transmembrane region"/>
    <property type="match status" value="1"/>
</dbReference>
<dbReference type="GO" id="GO:0005886">
    <property type="term" value="C:plasma membrane"/>
    <property type="evidence" value="ECO:0007669"/>
    <property type="project" value="UniProtKB-SubCell"/>
</dbReference>
<dbReference type="AlphaFoldDB" id="A0A3N5CQM8"/>
<reference evidence="10 11" key="1">
    <citation type="submission" date="2018-11" db="EMBL/GenBank/DDBJ databases">
        <title>Erythrobacter spongiae sp. nov., isolated from a marine sponge.</title>
        <authorList>
            <person name="Zhuang L."/>
            <person name="Luo L."/>
        </authorList>
    </citation>
    <scope>NUCLEOTIDE SEQUENCE [LARGE SCALE GENOMIC DNA]</scope>
    <source>
        <strain evidence="10 11">HN-E23</strain>
    </source>
</reference>
<dbReference type="Pfam" id="PF00005">
    <property type="entry name" value="ABC_tran"/>
    <property type="match status" value="1"/>
</dbReference>
<feature type="transmembrane region" description="Helical" evidence="7">
    <location>
        <begin position="18"/>
        <end position="43"/>
    </location>
</feature>
<feature type="transmembrane region" description="Helical" evidence="7">
    <location>
        <begin position="166"/>
        <end position="185"/>
    </location>
</feature>
<evidence type="ECO:0000259" key="8">
    <source>
        <dbReference type="PROSITE" id="PS50893"/>
    </source>
</evidence>
<feature type="transmembrane region" description="Helical" evidence="7">
    <location>
        <begin position="89"/>
        <end position="108"/>
    </location>
</feature>
<gene>
    <name evidence="10" type="ORF">EG799_04250</name>
</gene>
<feature type="transmembrane region" description="Helical" evidence="7">
    <location>
        <begin position="278"/>
        <end position="298"/>
    </location>
</feature>
<evidence type="ECO:0000256" key="2">
    <source>
        <dbReference type="ARBA" id="ARBA00022692"/>
    </source>
</evidence>
<evidence type="ECO:0000256" key="1">
    <source>
        <dbReference type="ARBA" id="ARBA00004651"/>
    </source>
</evidence>
<evidence type="ECO:0000313" key="10">
    <source>
        <dbReference type="EMBL" id="RPF70917.1"/>
    </source>
</evidence>
<keyword evidence="5 7" id="KW-1133">Transmembrane helix</keyword>
<proteinExistence type="predicted"/>